<dbReference type="PANTHER" id="PTHR10578">
    <property type="entry name" value="S -2-HYDROXY-ACID OXIDASE-RELATED"/>
    <property type="match status" value="1"/>
</dbReference>
<dbReference type="EMBL" id="JAYDYQ010002687">
    <property type="protein sequence ID" value="KAK4479189.1"/>
    <property type="molecule type" value="Genomic_DNA"/>
</dbReference>
<dbReference type="InterPro" id="IPR013785">
    <property type="entry name" value="Aldolase_TIM"/>
</dbReference>
<evidence type="ECO:0000256" key="7">
    <source>
        <dbReference type="SAM" id="MobiDB-lite"/>
    </source>
</evidence>
<dbReference type="SUPFAM" id="SSF51395">
    <property type="entry name" value="FMN-linked oxidoreductases"/>
    <property type="match status" value="1"/>
</dbReference>
<evidence type="ECO:0000256" key="1">
    <source>
        <dbReference type="ARBA" id="ARBA00001917"/>
    </source>
</evidence>
<dbReference type="InterPro" id="IPR012133">
    <property type="entry name" value="Alpha-hydoxy_acid_DH_FMN"/>
</dbReference>
<comment type="subcellular location">
    <subcellularLocation>
        <location evidence="2">Peroxisome</location>
    </subcellularLocation>
</comment>
<evidence type="ECO:0000256" key="2">
    <source>
        <dbReference type="ARBA" id="ARBA00004275"/>
    </source>
</evidence>
<organism evidence="9 10">
    <name type="scientific">Penstemon davidsonii</name>
    <dbReference type="NCBI Taxonomy" id="160366"/>
    <lineage>
        <taxon>Eukaryota</taxon>
        <taxon>Viridiplantae</taxon>
        <taxon>Streptophyta</taxon>
        <taxon>Embryophyta</taxon>
        <taxon>Tracheophyta</taxon>
        <taxon>Spermatophyta</taxon>
        <taxon>Magnoliopsida</taxon>
        <taxon>eudicotyledons</taxon>
        <taxon>Gunneridae</taxon>
        <taxon>Pentapetalae</taxon>
        <taxon>asterids</taxon>
        <taxon>lamiids</taxon>
        <taxon>Lamiales</taxon>
        <taxon>Plantaginaceae</taxon>
        <taxon>Cheloneae</taxon>
        <taxon>Penstemon</taxon>
    </lineage>
</organism>
<keyword evidence="5" id="KW-0576">Peroxisome</keyword>
<dbReference type="InterPro" id="IPR008259">
    <property type="entry name" value="FMN_hydac_DH_AS"/>
</dbReference>
<comment type="similarity">
    <text evidence="6">Belongs to the FMN-dependent alpha-hydroxy acid dehydrogenase family.</text>
</comment>
<evidence type="ECO:0000313" key="10">
    <source>
        <dbReference type="Proteomes" id="UP001291926"/>
    </source>
</evidence>
<protein>
    <recommendedName>
        <fullName evidence="3">(S)-2-hydroxy-acid oxidase</fullName>
        <ecNumber evidence="3">1.1.3.15</ecNumber>
    </recommendedName>
</protein>
<name>A0ABR0CQX3_9LAMI</name>
<dbReference type="Pfam" id="PF24766">
    <property type="entry name" value="DUF7699"/>
    <property type="match status" value="1"/>
</dbReference>
<evidence type="ECO:0000256" key="3">
    <source>
        <dbReference type="ARBA" id="ARBA00013087"/>
    </source>
</evidence>
<feature type="compositionally biased region" description="Polar residues" evidence="7">
    <location>
        <begin position="217"/>
        <end position="226"/>
    </location>
</feature>
<feature type="domain" description="FMN hydroxy acid dehydrogenase" evidence="8">
    <location>
        <begin position="283"/>
        <end position="567"/>
    </location>
</feature>
<dbReference type="CDD" id="cd02809">
    <property type="entry name" value="alpha_hydroxyacid_oxid_FMN"/>
    <property type="match status" value="1"/>
</dbReference>
<dbReference type="PANTHER" id="PTHR10578:SF67">
    <property type="entry name" value="PEROXISOMAL (S)-2-HYDROXYACID OXIDASE GLO3"/>
    <property type="match status" value="1"/>
</dbReference>
<evidence type="ECO:0000256" key="5">
    <source>
        <dbReference type="ARBA" id="ARBA00023140"/>
    </source>
</evidence>
<comment type="cofactor">
    <cofactor evidence="1">
        <name>FMN</name>
        <dbReference type="ChEBI" id="CHEBI:58210"/>
    </cofactor>
</comment>
<feature type="region of interest" description="Disordered" evidence="7">
    <location>
        <begin position="1"/>
        <end position="22"/>
    </location>
</feature>
<gene>
    <name evidence="9" type="ORF">RD792_014700</name>
</gene>
<evidence type="ECO:0000256" key="6">
    <source>
        <dbReference type="ARBA" id="ARBA00024042"/>
    </source>
</evidence>
<evidence type="ECO:0000256" key="4">
    <source>
        <dbReference type="ARBA" id="ARBA00023002"/>
    </source>
</evidence>
<keyword evidence="10" id="KW-1185">Reference proteome</keyword>
<dbReference type="PROSITE" id="PS00557">
    <property type="entry name" value="FMN_HYDROXY_ACID_DH_1"/>
    <property type="match status" value="1"/>
</dbReference>
<feature type="compositionally biased region" description="Basic and acidic residues" evidence="7">
    <location>
        <begin position="179"/>
        <end position="192"/>
    </location>
</feature>
<reference evidence="9 10" key="1">
    <citation type="journal article" date="2023" name="bioRxiv">
        <title>Genome report: Whole genome sequence and annotation of Penstemon davidsonii.</title>
        <authorList>
            <person name="Ostevik K.L."/>
            <person name="Alabady M."/>
            <person name="Zhang M."/>
            <person name="Rausher M.D."/>
        </authorList>
    </citation>
    <scope>NUCLEOTIDE SEQUENCE [LARGE SCALE GENOMIC DNA]</scope>
    <source>
        <strain evidence="9">DNT005</strain>
        <tissue evidence="9">Whole leaf</tissue>
    </source>
</reference>
<feature type="compositionally biased region" description="Polar residues" evidence="7">
    <location>
        <begin position="194"/>
        <end position="204"/>
    </location>
</feature>
<dbReference type="EC" id="1.1.3.15" evidence="3"/>
<dbReference type="PROSITE" id="PS51349">
    <property type="entry name" value="FMN_HYDROXY_ACID_DH_2"/>
    <property type="match status" value="1"/>
</dbReference>
<comment type="caution">
    <text evidence="9">The sequence shown here is derived from an EMBL/GenBank/DDBJ whole genome shotgun (WGS) entry which is preliminary data.</text>
</comment>
<feature type="region of interest" description="Disordered" evidence="7">
    <location>
        <begin position="172"/>
        <end position="226"/>
    </location>
</feature>
<dbReference type="InterPro" id="IPR037396">
    <property type="entry name" value="FMN_HAD"/>
</dbReference>
<dbReference type="InterPro" id="IPR000262">
    <property type="entry name" value="FMN-dep_DH"/>
</dbReference>
<accession>A0ABR0CQX3</accession>
<evidence type="ECO:0000259" key="8">
    <source>
        <dbReference type="PROSITE" id="PS51349"/>
    </source>
</evidence>
<dbReference type="InterPro" id="IPR056116">
    <property type="entry name" value="DUF7699"/>
</dbReference>
<dbReference type="Pfam" id="PF01070">
    <property type="entry name" value="FMN_dh"/>
    <property type="match status" value="1"/>
</dbReference>
<keyword evidence="4" id="KW-0560">Oxidoreductase</keyword>
<dbReference type="Proteomes" id="UP001291926">
    <property type="component" value="Unassembled WGS sequence"/>
</dbReference>
<proteinExistence type="inferred from homology"/>
<sequence length="574" mass="63995">MENFYESETDDTYDSDDSQEDPSFDFVEETRFSFSNLSIKRDIKKTCIANGDGEKKYPASSFVLNCKGDACTGDVVIFEQNVYEMFNIASRSANGPPCGTRVVAGRIVKESYGAAKQQHTFTIEVLWSKGEKPLPPLHPLLIKGRNLYRLKTMRQKWQDEGERYKILSEKHARGGVARLTREERIQHKEMRKSQMPNNRTTRNGHPQRHKEEEKGKTSNCSISTNQPENLNIVHAPRMPLERLHQGQPLINMNDNTAINPMLGFGYNQNMPGHFFLNPNVASIRPRILIDVSRIDMSTTILGYKTSVPIIVAPTGLHKLAHPQGEIATARASVASNVIMVYKRREISAVMVQRAERNGFKAIILTADVPRLGRREADIKNKMIAPRLRNFDGLISTDVQLTDKGSNIEAFASENFDASLCWKDIGWLKSITSLPILIKGILTREDAIRALEVGVAGIVVSNHGARQLDYSPATINVLEEVVVAVEGKIPVFVDGGVRRGTDIFKALALGARAVMIGRPVIYGLAAMGAYGVRRVINMLKDELELTMTLSGCCSLKDITRGHVRTEQDGLLHCKL</sequence>
<evidence type="ECO:0000313" key="9">
    <source>
        <dbReference type="EMBL" id="KAK4479189.1"/>
    </source>
</evidence>
<dbReference type="Gene3D" id="3.20.20.70">
    <property type="entry name" value="Aldolase class I"/>
    <property type="match status" value="2"/>
</dbReference>